<evidence type="ECO:0000313" key="1">
    <source>
        <dbReference type="EMBL" id="KRG88208.1"/>
    </source>
</evidence>
<proteinExistence type="predicted"/>
<dbReference type="AlphaFoldDB" id="A0A0R0E2W6"/>
<comment type="caution">
    <text evidence="1">The sequence shown here is derived from an EMBL/GenBank/DDBJ whole genome shotgun (WGS) entry which is preliminary data.</text>
</comment>
<dbReference type="STRING" id="659018.ABB34_01145"/>
<dbReference type="EMBL" id="LDJP01000007">
    <property type="protein sequence ID" value="KRG88208.1"/>
    <property type="molecule type" value="Genomic_DNA"/>
</dbReference>
<organism evidence="1 2">
    <name type="scientific">Stenotrophomonas daejeonensis</name>
    <dbReference type="NCBI Taxonomy" id="659018"/>
    <lineage>
        <taxon>Bacteria</taxon>
        <taxon>Pseudomonadati</taxon>
        <taxon>Pseudomonadota</taxon>
        <taxon>Gammaproteobacteria</taxon>
        <taxon>Lysobacterales</taxon>
        <taxon>Lysobacteraceae</taxon>
        <taxon>Stenotrophomonas</taxon>
    </lineage>
</organism>
<dbReference type="OrthoDB" id="8888710at2"/>
<dbReference type="InterPro" id="IPR010836">
    <property type="entry name" value="SapC"/>
</dbReference>
<sequence>MSNPVLLNNIDHADLRVITTRGAAWGDDVAAVPTFPGEFRELQAHYPIAFDRSGDGQVQPLVLLGLRQNQNLYLDGERWDAPCLPLAIARQPFFIGVADGEPMVHIDLDHPRVSRDPALGQPLFLEFGGTTPFLQHMASLLHSLHDGMAGNAGFGQALLRHELLEPFTLDVQLDDGSRHRLGGLHTIAEERLRQLDGDALAELARSGHLEAIHMAMASLSQLRGLIERANRRHA</sequence>
<dbReference type="Pfam" id="PF07277">
    <property type="entry name" value="SapC"/>
    <property type="match status" value="1"/>
</dbReference>
<accession>A0A0R0E2W6</accession>
<gene>
    <name evidence="1" type="ORF">ABB34_01145</name>
</gene>
<dbReference type="PATRIC" id="fig|659018.3.peg.2466"/>
<name>A0A0R0E2W6_9GAMM</name>
<dbReference type="Proteomes" id="UP000050940">
    <property type="component" value="Unassembled WGS sequence"/>
</dbReference>
<protein>
    <submittedName>
        <fullName evidence="1">Peptidase</fullName>
    </submittedName>
</protein>
<keyword evidence="2" id="KW-1185">Reference proteome</keyword>
<evidence type="ECO:0000313" key="2">
    <source>
        <dbReference type="Proteomes" id="UP000050940"/>
    </source>
</evidence>
<reference evidence="1 2" key="1">
    <citation type="submission" date="2015-05" db="EMBL/GenBank/DDBJ databases">
        <title>Genome sequencing and analysis of members of genus Stenotrophomonas.</title>
        <authorList>
            <person name="Patil P.P."/>
            <person name="Midha S."/>
            <person name="Patil P.B."/>
        </authorList>
    </citation>
    <scope>NUCLEOTIDE SEQUENCE [LARGE SCALE GENOMIC DNA]</scope>
    <source>
        <strain evidence="1 2">JCM 16244</strain>
    </source>
</reference>
<dbReference type="RefSeq" id="WP_057639401.1">
    <property type="nucleotide sequence ID" value="NZ_LDJP01000007.1"/>
</dbReference>